<comment type="caution">
    <text evidence="2">The sequence shown here is derived from an EMBL/GenBank/DDBJ whole genome shotgun (WGS) entry which is preliminary data.</text>
</comment>
<evidence type="ECO:0000313" key="3">
    <source>
        <dbReference type="Proteomes" id="UP000547643"/>
    </source>
</evidence>
<dbReference type="Pfam" id="PF14193">
    <property type="entry name" value="DUF4315"/>
    <property type="match status" value="1"/>
</dbReference>
<keyword evidence="1" id="KW-0175">Coiled coil</keyword>
<gene>
    <name evidence="2" type="ORF">HCA46_07650</name>
</gene>
<sequence>MKLDRINLSIEKMEERIRKFQQELKDLREKKVVAENSNFVKIVRKYEVTEQELLQALEQLKSKRKDMRKVIESEEKKKEMERDANHEV</sequence>
<protein>
    <submittedName>
        <fullName evidence="2">DUF4315 family protein</fullName>
    </submittedName>
</protein>
<name>A0A7X1CIC2_9LIST</name>
<dbReference type="RefSeq" id="WP_185494835.1">
    <property type="nucleotide sequence ID" value="NZ_JAARUV010000002.1"/>
</dbReference>
<dbReference type="Proteomes" id="UP000547643">
    <property type="component" value="Unassembled WGS sequence"/>
</dbReference>
<proteinExistence type="predicted"/>
<accession>A0A7X1CIC2</accession>
<feature type="coiled-coil region" evidence="1">
    <location>
        <begin position="3"/>
        <end position="83"/>
    </location>
</feature>
<evidence type="ECO:0000256" key="1">
    <source>
        <dbReference type="SAM" id="Coils"/>
    </source>
</evidence>
<dbReference type="AlphaFoldDB" id="A0A7X1CIC2"/>
<reference evidence="2 3" key="1">
    <citation type="submission" date="2020-03" db="EMBL/GenBank/DDBJ databases">
        <title>Soil Listeria distribution.</title>
        <authorList>
            <person name="Liao J."/>
            <person name="Wiedmann M."/>
        </authorList>
    </citation>
    <scope>NUCLEOTIDE SEQUENCE [LARGE SCALE GENOMIC DNA]</scope>
    <source>
        <strain evidence="2 3">FSL L7-1017</strain>
    </source>
</reference>
<dbReference type="EMBL" id="JAARUV010000002">
    <property type="protein sequence ID" value="MBC1778705.1"/>
    <property type="molecule type" value="Genomic_DNA"/>
</dbReference>
<evidence type="ECO:0000313" key="2">
    <source>
        <dbReference type="EMBL" id="MBC1778705.1"/>
    </source>
</evidence>
<organism evidence="2 3">
    <name type="scientific">Listeria booriae</name>
    <dbReference type="NCBI Taxonomy" id="1552123"/>
    <lineage>
        <taxon>Bacteria</taxon>
        <taxon>Bacillati</taxon>
        <taxon>Bacillota</taxon>
        <taxon>Bacilli</taxon>
        <taxon>Bacillales</taxon>
        <taxon>Listeriaceae</taxon>
        <taxon>Listeria</taxon>
    </lineage>
</organism>
<dbReference type="InterPro" id="IPR025464">
    <property type="entry name" value="DUF4315"/>
</dbReference>